<dbReference type="InterPro" id="IPR005263">
    <property type="entry name" value="DapA"/>
</dbReference>
<dbReference type="PROSITE" id="PS00666">
    <property type="entry name" value="DHDPS_2"/>
    <property type="match status" value="1"/>
</dbReference>
<comment type="caution">
    <text evidence="14">The sequence shown here is derived from an EMBL/GenBank/DDBJ whole genome shotgun (WGS) entry which is preliminary data.</text>
</comment>
<sequence>MFSGIGTAIITPFENGVIDFKALEKLLKTQSNIDAIVLLGTTGEAPNISIEERNKLISFVKNFYPNKPLVVGAGTNSLTHTLKLIKNAEKNGADALLIVTPYYNKPTQEGLYHYYKYISEHTDLEIIIYNVPSRTGVNILPETIYNLANDCKNIVALKEANSSFDQINKVMLLKNENFKVFSGNDDTSFQFLVSGGDGVISVASNIIPNQMVEMFKLIKTGEIKKARELFYRYYPLFKALFVETNPIPVKLTLSLMGLIKNELRLPLYPAKEESRKILEKTLRECNLI</sequence>
<evidence type="ECO:0000256" key="1">
    <source>
        <dbReference type="ARBA" id="ARBA00003294"/>
    </source>
</evidence>
<name>A0ABX3ILB4_9BACT</name>
<evidence type="ECO:0000313" key="15">
    <source>
        <dbReference type="Proteomes" id="UP000242616"/>
    </source>
</evidence>
<dbReference type="InterPro" id="IPR020624">
    <property type="entry name" value="Schiff_base-form_aldolases_CS"/>
</dbReference>
<dbReference type="Gene3D" id="3.20.20.70">
    <property type="entry name" value="Aldolase class I"/>
    <property type="match status" value="1"/>
</dbReference>
<dbReference type="SMART" id="SM01130">
    <property type="entry name" value="DHDPS"/>
    <property type="match status" value="1"/>
</dbReference>
<dbReference type="HAMAP" id="MF_00418">
    <property type="entry name" value="DapA"/>
    <property type="match status" value="1"/>
</dbReference>
<feature type="site" description="Part of a proton relay during catalysis" evidence="12">
    <location>
        <position position="41"/>
    </location>
</feature>
<evidence type="ECO:0000256" key="4">
    <source>
        <dbReference type="ARBA" id="ARBA00012086"/>
    </source>
</evidence>
<gene>
    <name evidence="12" type="primary">dapA</name>
    <name evidence="14" type="ORF">XJ44_00925</name>
</gene>
<feature type="active site" description="Proton donor/acceptor" evidence="12">
    <location>
        <position position="129"/>
    </location>
</feature>
<dbReference type="CDD" id="cd00950">
    <property type="entry name" value="DHDPS"/>
    <property type="match status" value="1"/>
</dbReference>
<dbReference type="PRINTS" id="PR00146">
    <property type="entry name" value="DHPICSNTHASE"/>
</dbReference>
<keyword evidence="6 12" id="KW-0028">Amino-acid biosynthesis</keyword>
<dbReference type="PIRSF" id="PIRSF001365">
    <property type="entry name" value="DHDPS"/>
    <property type="match status" value="1"/>
</dbReference>
<comment type="subcellular location">
    <subcellularLocation>
        <location evidence="12">Cytoplasm</location>
    </subcellularLocation>
</comment>
<dbReference type="Proteomes" id="UP000242616">
    <property type="component" value="Unassembled WGS sequence"/>
</dbReference>
<evidence type="ECO:0000256" key="8">
    <source>
        <dbReference type="ARBA" id="ARBA00023154"/>
    </source>
</evidence>
<evidence type="ECO:0000256" key="10">
    <source>
        <dbReference type="ARBA" id="ARBA00023270"/>
    </source>
</evidence>
<comment type="catalytic activity">
    <reaction evidence="11 12">
        <text>L-aspartate 4-semialdehyde + pyruvate = (2S,4S)-4-hydroxy-2,3,4,5-tetrahydrodipicolinate + H2O + H(+)</text>
        <dbReference type="Rhea" id="RHEA:34171"/>
        <dbReference type="ChEBI" id="CHEBI:15361"/>
        <dbReference type="ChEBI" id="CHEBI:15377"/>
        <dbReference type="ChEBI" id="CHEBI:15378"/>
        <dbReference type="ChEBI" id="CHEBI:67139"/>
        <dbReference type="ChEBI" id="CHEBI:537519"/>
        <dbReference type="EC" id="4.3.3.7"/>
    </reaction>
</comment>
<evidence type="ECO:0000256" key="9">
    <source>
        <dbReference type="ARBA" id="ARBA00023239"/>
    </source>
</evidence>
<keyword evidence="15" id="KW-1185">Reference proteome</keyword>
<dbReference type="NCBIfam" id="TIGR00674">
    <property type="entry name" value="dapA"/>
    <property type="match status" value="1"/>
</dbReference>
<dbReference type="RefSeq" id="WP_077197770.1">
    <property type="nucleotide sequence ID" value="NZ_LBFC01000003.1"/>
</dbReference>
<keyword evidence="9 12" id="KW-0456">Lyase</keyword>
<organism evidence="14 15">
    <name type="scientific">Thermosipho affectus</name>
    <dbReference type="NCBI Taxonomy" id="660294"/>
    <lineage>
        <taxon>Bacteria</taxon>
        <taxon>Thermotogati</taxon>
        <taxon>Thermotogota</taxon>
        <taxon>Thermotogae</taxon>
        <taxon>Thermotogales</taxon>
        <taxon>Fervidobacteriaceae</taxon>
        <taxon>Thermosipho</taxon>
    </lineage>
</organism>
<evidence type="ECO:0000256" key="11">
    <source>
        <dbReference type="ARBA" id="ARBA00047836"/>
    </source>
</evidence>
<dbReference type="PROSITE" id="PS00665">
    <property type="entry name" value="DHDPS_1"/>
    <property type="match status" value="1"/>
</dbReference>
<feature type="site" description="Part of a proton relay during catalysis" evidence="12">
    <location>
        <position position="103"/>
    </location>
</feature>
<keyword evidence="5 12" id="KW-0963">Cytoplasm</keyword>
<dbReference type="PANTHER" id="PTHR12128:SF66">
    <property type="entry name" value="4-HYDROXY-2-OXOGLUTARATE ALDOLASE, MITOCHONDRIAL"/>
    <property type="match status" value="1"/>
</dbReference>
<dbReference type="SUPFAM" id="SSF51569">
    <property type="entry name" value="Aldolase"/>
    <property type="match status" value="1"/>
</dbReference>
<keyword evidence="10 12" id="KW-0704">Schiff base</keyword>
<accession>A0ABX3ILB4</accession>
<evidence type="ECO:0000256" key="3">
    <source>
        <dbReference type="ARBA" id="ARBA00007592"/>
    </source>
</evidence>
<evidence type="ECO:0000256" key="13">
    <source>
        <dbReference type="PIRNR" id="PIRNR001365"/>
    </source>
</evidence>
<dbReference type="EMBL" id="LBFC01000003">
    <property type="protein sequence ID" value="ONN27969.1"/>
    <property type="molecule type" value="Genomic_DNA"/>
</dbReference>
<dbReference type="Pfam" id="PF00701">
    <property type="entry name" value="DHDPS"/>
    <property type="match status" value="1"/>
</dbReference>
<keyword evidence="8 12" id="KW-0457">Lysine biosynthesis</keyword>
<dbReference type="PANTHER" id="PTHR12128">
    <property type="entry name" value="DIHYDRODIPICOLINATE SYNTHASE"/>
    <property type="match status" value="1"/>
</dbReference>
<evidence type="ECO:0000313" key="14">
    <source>
        <dbReference type="EMBL" id="ONN27969.1"/>
    </source>
</evidence>
<evidence type="ECO:0000256" key="12">
    <source>
        <dbReference type="HAMAP-Rule" id="MF_00418"/>
    </source>
</evidence>
<dbReference type="InterPro" id="IPR013785">
    <property type="entry name" value="Aldolase_TIM"/>
</dbReference>
<feature type="active site" description="Schiff-base intermediate with substrate" evidence="12">
    <location>
        <position position="158"/>
    </location>
</feature>
<evidence type="ECO:0000256" key="5">
    <source>
        <dbReference type="ARBA" id="ARBA00022490"/>
    </source>
</evidence>
<dbReference type="EC" id="4.3.3.7" evidence="4 12"/>
<dbReference type="InterPro" id="IPR002220">
    <property type="entry name" value="DapA-like"/>
</dbReference>
<keyword evidence="7 12" id="KW-0220">Diaminopimelate biosynthesis</keyword>
<comment type="similarity">
    <text evidence="3 12 13">Belongs to the DapA family.</text>
</comment>
<comment type="pathway">
    <text evidence="2 12">Amino-acid biosynthesis; L-lysine biosynthesis via DAP pathway; (S)-tetrahydrodipicolinate from L-aspartate: step 3/4.</text>
</comment>
<evidence type="ECO:0000256" key="6">
    <source>
        <dbReference type="ARBA" id="ARBA00022605"/>
    </source>
</evidence>
<feature type="binding site" evidence="12">
    <location>
        <position position="200"/>
    </location>
    <ligand>
        <name>pyruvate</name>
        <dbReference type="ChEBI" id="CHEBI:15361"/>
    </ligand>
</feature>
<proteinExistence type="inferred from homology"/>
<evidence type="ECO:0000256" key="2">
    <source>
        <dbReference type="ARBA" id="ARBA00005120"/>
    </source>
</evidence>
<feature type="binding site" evidence="12">
    <location>
        <position position="42"/>
    </location>
    <ligand>
        <name>pyruvate</name>
        <dbReference type="ChEBI" id="CHEBI:15361"/>
    </ligand>
</feature>
<dbReference type="InterPro" id="IPR020625">
    <property type="entry name" value="Schiff_base-form_aldolases_AS"/>
</dbReference>
<comment type="subunit">
    <text evidence="12">Homotetramer; dimer of dimers.</text>
</comment>
<reference evidence="14 15" key="1">
    <citation type="submission" date="2015-06" db="EMBL/GenBank/DDBJ databases">
        <title>Genome sequencing of Thermotogales isolates from hydrothermal vents.</title>
        <authorList>
            <person name="Haverkamp T.H."/>
            <person name="Kublanov I.V."/>
            <person name="Nesbo C.L."/>
        </authorList>
    </citation>
    <scope>NUCLEOTIDE SEQUENCE [LARGE SCALE GENOMIC DNA]</scope>
    <source>
        <strain evidence="15">ik275mar</strain>
    </source>
</reference>
<comment type="caution">
    <text evidence="12">Was originally thought to be a dihydrodipicolinate synthase (DHDPS), catalyzing the condensation of (S)-aspartate-beta-semialdehyde [(S)-ASA] and pyruvate to dihydrodipicolinate (DHDP). However, it was shown in E.coli that the product of the enzymatic reaction is not dihydrodipicolinate but in fact (4S)-4-hydroxy-2,3,4,5-tetrahydro-(2S)-dipicolinic acid (HTPA), and that the consecutive dehydration reaction leading to DHDP is not spontaneous but catalyzed by DapB.</text>
</comment>
<comment type="function">
    <text evidence="1 12">Catalyzes the condensation of (S)-aspartate-beta-semialdehyde [(S)-ASA] and pyruvate to 4-hydroxy-tetrahydrodipicolinate (HTPA).</text>
</comment>
<protein>
    <recommendedName>
        <fullName evidence="4 12">4-hydroxy-tetrahydrodipicolinate synthase</fullName>
        <shortName evidence="12">HTPA synthase</shortName>
        <ecNumber evidence="4 12">4.3.3.7</ecNumber>
    </recommendedName>
</protein>
<evidence type="ECO:0000256" key="7">
    <source>
        <dbReference type="ARBA" id="ARBA00022915"/>
    </source>
</evidence>